<dbReference type="AlphaFoldDB" id="A0A843XEY9"/>
<organism evidence="2 3">
    <name type="scientific">Colocasia esculenta</name>
    <name type="common">Wild taro</name>
    <name type="synonym">Arum esculentum</name>
    <dbReference type="NCBI Taxonomy" id="4460"/>
    <lineage>
        <taxon>Eukaryota</taxon>
        <taxon>Viridiplantae</taxon>
        <taxon>Streptophyta</taxon>
        <taxon>Embryophyta</taxon>
        <taxon>Tracheophyta</taxon>
        <taxon>Spermatophyta</taxon>
        <taxon>Magnoliopsida</taxon>
        <taxon>Liliopsida</taxon>
        <taxon>Araceae</taxon>
        <taxon>Aroideae</taxon>
        <taxon>Colocasieae</taxon>
        <taxon>Colocasia</taxon>
    </lineage>
</organism>
<reference evidence="2" key="1">
    <citation type="submission" date="2017-07" db="EMBL/GenBank/DDBJ databases">
        <title>Taro Niue Genome Assembly and Annotation.</title>
        <authorList>
            <person name="Atibalentja N."/>
            <person name="Keating K."/>
            <person name="Fields C.J."/>
        </authorList>
    </citation>
    <scope>NUCLEOTIDE SEQUENCE</scope>
    <source>
        <strain evidence="2">Niue_2</strain>
        <tissue evidence="2">Leaf</tissue>
    </source>
</reference>
<evidence type="ECO:0000256" key="1">
    <source>
        <dbReference type="SAM" id="MobiDB-lite"/>
    </source>
</evidence>
<gene>
    <name evidence="2" type="ORF">Taro_051050</name>
</gene>
<keyword evidence="3" id="KW-1185">Reference proteome</keyword>
<feature type="region of interest" description="Disordered" evidence="1">
    <location>
        <begin position="1"/>
        <end position="77"/>
    </location>
</feature>
<sequence>MSSFPQPDIQLNLKSEGAQEDDSNLDGTHYTRTNLEHPVLGTRLESAQHKADRLATESQSSGGHISKRIQHSGRLST</sequence>
<evidence type="ECO:0000313" key="3">
    <source>
        <dbReference type="Proteomes" id="UP000652761"/>
    </source>
</evidence>
<protein>
    <submittedName>
        <fullName evidence="2">Uncharacterized protein</fullName>
    </submittedName>
</protein>
<dbReference type="Proteomes" id="UP000652761">
    <property type="component" value="Unassembled WGS sequence"/>
</dbReference>
<proteinExistence type="predicted"/>
<name>A0A843XEY9_COLES</name>
<evidence type="ECO:0000313" key="2">
    <source>
        <dbReference type="EMBL" id="MQM18064.1"/>
    </source>
</evidence>
<feature type="compositionally biased region" description="Basic and acidic residues" evidence="1">
    <location>
        <begin position="46"/>
        <end position="55"/>
    </location>
</feature>
<dbReference type="EMBL" id="NMUH01007948">
    <property type="protein sequence ID" value="MQM18064.1"/>
    <property type="molecule type" value="Genomic_DNA"/>
</dbReference>
<accession>A0A843XEY9</accession>
<comment type="caution">
    <text evidence="2">The sequence shown here is derived from an EMBL/GenBank/DDBJ whole genome shotgun (WGS) entry which is preliminary data.</text>
</comment>